<dbReference type="RefSeq" id="XP_037144938.1">
    <property type="nucleotide sequence ID" value="XM_037289043.1"/>
</dbReference>
<evidence type="ECO:0000313" key="3">
    <source>
        <dbReference type="Proteomes" id="UP000509704"/>
    </source>
</evidence>
<dbReference type="EMBL" id="CP058608">
    <property type="protein sequence ID" value="QLG73211.1"/>
    <property type="molecule type" value="Genomic_DNA"/>
</dbReference>
<dbReference type="AlphaFoldDB" id="A0A7H9B3H6"/>
<dbReference type="Proteomes" id="UP000509704">
    <property type="component" value="Chromosome 5"/>
</dbReference>
<gene>
    <name evidence="2" type="ORF">HG535_0E02950</name>
</gene>
<dbReference type="GeneID" id="59236953"/>
<sequence>MNKKTSILPKGNTQQAHDEPTMQNARLRLDYKKSFQDDLLFFPENKVFKQDTYIGYNNAYMSSKGVNNPVDSPHNQAASSLRLNPYAHQQSQHKENLASLLVLKNLEKQQQHQQQQEQIYAQSHLPSQTFSFKRGGQTYYSQSQHLPHYGDQNQNVNSYVNMRVRN</sequence>
<protein>
    <submittedName>
        <fullName evidence="2">Uncharacterized protein</fullName>
    </submittedName>
</protein>
<keyword evidence="3" id="KW-1185">Reference proteome</keyword>
<evidence type="ECO:0000256" key="1">
    <source>
        <dbReference type="SAM" id="MobiDB-lite"/>
    </source>
</evidence>
<name>A0A7H9B3H6_ZYGMR</name>
<accession>A0A7H9B3H6</accession>
<dbReference type="OrthoDB" id="4066814at2759"/>
<reference evidence="2 3" key="1">
    <citation type="submission" date="2020-07" db="EMBL/GenBank/DDBJ databases">
        <title>The yeast mating-type switching endonuclease HO is a domesticated member of an unorthodox homing genetic element family.</title>
        <authorList>
            <person name="Coughlan A.Y."/>
            <person name="Lombardi L."/>
            <person name="Braun-Galleani S."/>
            <person name="Martos A.R."/>
            <person name="Galeote V."/>
            <person name="Bigey F."/>
            <person name="Dequin S."/>
            <person name="Byrne K.P."/>
            <person name="Wolfe K.H."/>
        </authorList>
    </citation>
    <scope>NUCLEOTIDE SEQUENCE [LARGE SCALE GENOMIC DNA]</scope>
    <source>
        <strain evidence="2 3">NRRL Y-6702</strain>
    </source>
</reference>
<feature type="region of interest" description="Disordered" evidence="1">
    <location>
        <begin position="1"/>
        <end position="23"/>
    </location>
</feature>
<dbReference type="KEGG" id="zmk:HG535_0E02950"/>
<organism evidence="2 3">
    <name type="scientific">Zygotorulaspora mrakii</name>
    <name type="common">Zygosaccharomyces mrakii</name>
    <dbReference type="NCBI Taxonomy" id="42260"/>
    <lineage>
        <taxon>Eukaryota</taxon>
        <taxon>Fungi</taxon>
        <taxon>Dikarya</taxon>
        <taxon>Ascomycota</taxon>
        <taxon>Saccharomycotina</taxon>
        <taxon>Saccharomycetes</taxon>
        <taxon>Saccharomycetales</taxon>
        <taxon>Saccharomycetaceae</taxon>
        <taxon>Zygotorulaspora</taxon>
    </lineage>
</organism>
<evidence type="ECO:0000313" key="2">
    <source>
        <dbReference type="EMBL" id="QLG73211.1"/>
    </source>
</evidence>
<proteinExistence type="predicted"/>